<name>A0A8D2K813_THEGE</name>
<reference evidence="4" key="3">
    <citation type="submission" date="2025-09" db="UniProtKB">
        <authorList>
            <consortium name="Ensembl"/>
        </authorList>
    </citation>
    <scope>IDENTIFICATION</scope>
</reference>
<dbReference type="AlphaFoldDB" id="A0A8D2K813"/>
<dbReference type="Pfam" id="PF06409">
    <property type="entry name" value="NPIP"/>
    <property type="match status" value="1"/>
</dbReference>
<evidence type="ECO:0000313" key="5">
    <source>
        <dbReference type="Proteomes" id="UP000694411"/>
    </source>
</evidence>
<dbReference type="PANTHER" id="PTHR15438:SF11">
    <property type="match status" value="1"/>
</dbReference>
<proteinExistence type="inferred from homology"/>
<keyword evidence="2" id="KW-0472">Membrane</keyword>
<accession>A0A8D2K813</accession>
<dbReference type="InterPro" id="IPR009443">
    <property type="entry name" value="NPIP"/>
</dbReference>
<evidence type="ECO:0000259" key="3">
    <source>
        <dbReference type="Pfam" id="PF06409"/>
    </source>
</evidence>
<feature type="transmembrane region" description="Helical" evidence="2">
    <location>
        <begin position="42"/>
        <end position="60"/>
    </location>
</feature>
<evidence type="ECO:0000313" key="4">
    <source>
        <dbReference type="Ensembl" id="ENSTGEP00000031192.1"/>
    </source>
</evidence>
<keyword evidence="5" id="KW-1185">Reference proteome</keyword>
<evidence type="ECO:0000256" key="1">
    <source>
        <dbReference type="ARBA" id="ARBA00008971"/>
    </source>
</evidence>
<reference evidence="4" key="1">
    <citation type="submission" date="2018-05" db="EMBL/GenBank/DDBJ databases">
        <title>Whole genome of Theropithecus gelada.</title>
        <authorList>
            <person name="Chiou K.L."/>
            <person name="Snyder-Mackler N."/>
        </authorList>
    </citation>
    <scope>NUCLEOTIDE SEQUENCE [LARGE SCALE GENOMIC DNA]</scope>
</reference>
<dbReference type="InterPro" id="IPR054697">
    <property type="entry name" value="NPIP_N"/>
</dbReference>
<protein>
    <recommendedName>
        <fullName evidence="3">Nuclear pore complex interacting protein N-terminal domain-containing protein</fullName>
    </recommendedName>
</protein>
<dbReference type="Proteomes" id="UP000694411">
    <property type="component" value="Chromosome 20"/>
</dbReference>
<comment type="similarity">
    <text evidence="1">Belongs to the NPIP family.</text>
</comment>
<evidence type="ECO:0000256" key="2">
    <source>
        <dbReference type="SAM" id="Phobius"/>
    </source>
</evidence>
<keyword evidence="2" id="KW-1133">Transmembrane helix</keyword>
<reference evidence="4" key="2">
    <citation type="submission" date="2025-08" db="UniProtKB">
        <authorList>
            <consortium name="Ensembl"/>
        </authorList>
    </citation>
    <scope>IDENTIFICATION</scope>
</reference>
<organism evidence="4 5">
    <name type="scientific">Theropithecus gelada</name>
    <name type="common">Gelada baboon</name>
    <dbReference type="NCBI Taxonomy" id="9565"/>
    <lineage>
        <taxon>Eukaryota</taxon>
        <taxon>Metazoa</taxon>
        <taxon>Chordata</taxon>
        <taxon>Craniata</taxon>
        <taxon>Vertebrata</taxon>
        <taxon>Euteleostomi</taxon>
        <taxon>Mammalia</taxon>
        <taxon>Eutheria</taxon>
        <taxon>Euarchontoglires</taxon>
        <taxon>Primates</taxon>
        <taxon>Haplorrhini</taxon>
        <taxon>Catarrhini</taxon>
        <taxon>Cercopithecidae</taxon>
        <taxon>Cercopithecinae</taxon>
        <taxon>Theropithecus</taxon>
    </lineage>
</organism>
<feature type="domain" description="Nuclear pore complex interacting protein N-terminal" evidence="3">
    <location>
        <begin position="23"/>
        <end position="223"/>
    </location>
</feature>
<sequence length="263" mass="30166">FFLTEILSVSLTFSLFPLLLFQVINSLPDHFQPGPDFFGIPWIAIIIVFLGISTLGIFLWKTSFGVSFLKTVLKLQNVHDRSTDVQRRAWRSNSRSQEGIKIGLEDLFTSWRYMEAKVRAEVHKVTTKVNSHYQIHGQRKTTEEGKMFQDMQQLQWQAEDSYRCKIAPYARKALDNWVSLFVFLAFGHSLPGQDVDVFFSPQLCAQALQREMAERKAAYKQHGPIPLGNCVVQKHLHPHPVVPRSNILSVRGSVFVIANRPRV</sequence>
<dbReference type="PANTHER" id="PTHR15438">
    <property type="entry name" value="NUCLEAR PORE COMPLEX INTERACTING PROTEIN"/>
    <property type="match status" value="1"/>
</dbReference>
<keyword evidence="2" id="KW-0812">Transmembrane</keyword>
<dbReference type="Ensembl" id="ENSTGET00000037076.1">
    <property type="protein sequence ID" value="ENSTGEP00000031192.1"/>
    <property type="gene ID" value="ENSTGEG00000024991.1"/>
</dbReference>